<dbReference type="EMBL" id="BMAR01000010">
    <property type="protein sequence ID" value="GFR45696.1"/>
    <property type="molecule type" value="Genomic_DNA"/>
</dbReference>
<organism evidence="2 3">
    <name type="scientific">Astrephomene gubernaculifera</name>
    <dbReference type="NCBI Taxonomy" id="47775"/>
    <lineage>
        <taxon>Eukaryota</taxon>
        <taxon>Viridiplantae</taxon>
        <taxon>Chlorophyta</taxon>
        <taxon>core chlorophytes</taxon>
        <taxon>Chlorophyceae</taxon>
        <taxon>CS clade</taxon>
        <taxon>Chlamydomonadales</taxon>
        <taxon>Astrephomenaceae</taxon>
        <taxon>Astrephomene</taxon>
    </lineage>
</organism>
<evidence type="ECO:0000313" key="3">
    <source>
        <dbReference type="Proteomes" id="UP001054857"/>
    </source>
</evidence>
<keyword evidence="3" id="KW-1185">Reference proteome</keyword>
<reference evidence="2 3" key="1">
    <citation type="journal article" date="2021" name="Sci. Rep.">
        <title>Genome sequencing of the multicellular alga Astrephomene provides insights into convergent evolution of germ-soma differentiation.</title>
        <authorList>
            <person name="Yamashita S."/>
            <person name="Yamamoto K."/>
            <person name="Matsuzaki R."/>
            <person name="Suzuki S."/>
            <person name="Yamaguchi H."/>
            <person name="Hirooka S."/>
            <person name="Minakuchi Y."/>
            <person name="Miyagishima S."/>
            <person name="Kawachi M."/>
            <person name="Toyoda A."/>
            <person name="Nozaki H."/>
        </authorList>
    </citation>
    <scope>NUCLEOTIDE SEQUENCE [LARGE SCALE GENOMIC DNA]</scope>
    <source>
        <strain evidence="2 3">NIES-4017</strain>
    </source>
</reference>
<feature type="compositionally biased region" description="Low complexity" evidence="1">
    <location>
        <begin position="407"/>
        <end position="421"/>
    </location>
</feature>
<protein>
    <submittedName>
        <fullName evidence="2">Uncharacterized protein</fullName>
    </submittedName>
</protein>
<feature type="compositionally biased region" description="Low complexity" evidence="1">
    <location>
        <begin position="68"/>
        <end position="83"/>
    </location>
</feature>
<comment type="caution">
    <text evidence="2">The sequence shown here is derived from an EMBL/GenBank/DDBJ whole genome shotgun (WGS) entry which is preliminary data.</text>
</comment>
<gene>
    <name evidence="2" type="ORF">Agub_g7112</name>
</gene>
<feature type="region of interest" description="Disordered" evidence="1">
    <location>
        <begin position="389"/>
        <end position="427"/>
    </location>
</feature>
<evidence type="ECO:0000313" key="2">
    <source>
        <dbReference type="EMBL" id="GFR45696.1"/>
    </source>
</evidence>
<evidence type="ECO:0000256" key="1">
    <source>
        <dbReference type="SAM" id="MobiDB-lite"/>
    </source>
</evidence>
<name>A0AAD3HM66_9CHLO</name>
<dbReference type="Pfam" id="PF14196">
    <property type="entry name" value="ATC_hydrolase"/>
    <property type="match status" value="1"/>
</dbReference>
<dbReference type="InterPro" id="IPR026002">
    <property type="entry name" value="ATC_hydrolase-like"/>
</dbReference>
<sequence length="427" mass="45011">MFASTAVNLISRFAGCGLAATARASTGGASRLLGVLRSGTAGSISSNASVNLASSTSSLGFNPSSIAHYSTPSSSSSNNNNEADSSRKPDPSSSKVDSVEGAEGATPSDASPVAPSGPASRRDTGAAAETIYPSSQDDNLGVQRNWFNALFSQLNVVHRTGMVPHMKGRQKEVFVAVEREFETLWERHVRDKGLKGTAHRGMLLCCLAIATHRVLRYETGDDELVKEIVRTNLGGMAVGVMMRLHKARLWLLLKLLAEDPYKQAVRFLPTLQGDLGELVVSHVEGDLAGQQPPQQHQHAPAATPAAAAAAAASSPPAASGEAVWRASSCGFHSVLAAEEATELLPEFCCQYGMQWLEEFAPYGVRVGLEQSMAYGDECCLVRISRPWTMQPPPTSASAPASPPVAQAPPAAAAPPVTSQPQDGQQQQ</sequence>
<accession>A0AAD3HM66</accession>
<feature type="compositionally biased region" description="Pro residues" evidence="1">
    <location>
        <begin position="389"/>
        <end position="406"/>
    </location>
</feature>
<dbReference type="AlphaFoldDB" id="A0AAD3HM66"/>
<proteinExistence type="predicted"/>
<feature type="region of interest" description="Disordered" evidence="1">
    <location>
        <begin position="289"/>
        <end position="312"/>
    </location>
</feature>
<dbReference type="Proteomes" id="UP001054857">
    <property type="component" value="Unassembled WGS sequence"/>
</dbReference>
<feature type="compositionally biased region" description="Low complexity" evidence="1">
    <location>
        <begin position="290"/>
        <end position="312"/>
    </location>
</feature>
<feature type="region of interest" description="Disordered" evidence="1">
    <location>
        <begin position="68"/>
        <end position="125"/>
    </location>
</feature>